<dbReference type="EMBL" id="CAJVQC010037654">
    <property type="protein sequence ID" value="CAG8764338.1"/>
    <property type="molecule type" value="Genomic_DNA"/>
</dbReference>
<reference evidence="1" key="1">
    <citation type="submission" date="2021-06" db="EMBL/GenBank/DDBJ databases">
        <authorList>
            <person name="Kallberg Y."/>
            <person name="Tangrot J."/>
            <person name="Rosling A."/>
        </authorList>
    </citation>
    <scope>NUCLEOTIDE SEQUENCE</scope>
    <source>
        <strain evidence="1">MA461A</strain>
    </source>
</reference>
<feature type="non-terminal residue" evidence="1">
    <location>
        <position position="1"/>
    </location>
</feature>
<protein>
    <submittedName>
        <fullName evidence="1">36891_t:CDS:1</fullName>
    </submittedName>
</protein>
<evidence type="ECO:0000313" key="1">
    <source>
        <dbReference type="EMBL" id="CAG8764338.1"/>
    </source>
</evidence>
<sequence length="169" mass="19428">WIEKLDEKIRESNRHILLILDGAPSYVTGSLNLTNIKVLMLPLHATSKIQPMDAGIIASFKLHYRYLQLQHAIDRDEDGEKDIYKVDQLQVYLLKRLGDVGSTQKLYLLMMKTEYLSPHAIVESIDDVKENLPPDPNDELTVKELQQQIDILPVQNPLSIEDLLNLEEE</sequence>
<accession>A0ACA9QU33</accession>
<name>A0ACA9QU33_9GLOM</name>
<dbReference type="Proteomes" id="UP000789920">
    <property type="component" value="Unassembled WGS sequence"/>
</dbReference>
<gene>
    <name evidence="1" type="ORF">RPERSI_LOCUS15608</name>
</gene>
<organism evidence="1 2">
    <name type="scientific">Racocetra persica</name>
    <dbReference type="NCBI Taxonomy" id="160502"/>
    <lineage>
        <taxon>Eukaryota</taxon>
        <taxon>Fungi</taxon>
        <taxon>Fungi incertae sedis</taxon>
        <taxon>Mucoromycota</taxon>
        <taxon>Glomeromycotina</taxon>
        <taxon>Glomeromycetes</taxon>
        <taxon>Diversisporales</taxon>
        <taxon>Gigasporaceae</taxon>
        <taxon>Racocetra</taxon>
    </lineage>
</organism>
<keyword evidence="2" id="KW-1185">Reference proteome</keyword>
<comment type="caution">
    <text evidence="1">The sequence shown here is derived from an EMBL/GenBank/DDBJ whole genome shotgun (WGS) entry which is preliminary data.</text>
</comment>
<proteinExistence type="predicted"/>
<evidence type="ECO:0000313" key="2">
    <source>
        <dbReference type="Proteomes" id="UP000789920"/>
    </source>
</evidence>